<dbReference type="HOGENOM" id="CLU_007523_5_0_1"/>
<dbReference type="PANTHER" id="PTHR12756">
    <property type="entry name" value="CYTOSOLIC CARBOXYPEPTIDASE"/>
    <property type="match status" value="1"/>
</dbReference>
<evidence type="ECO:0000256" key="9">
    <source>
        <dbReference type="ARBA" id="ARBA00022723"/>
    </source>
</evidence>
<keyword evidence="8" id="KW-0645">Protease</keyword>
<dbReference type="Pfam" id="PF18027">
    <property type="entry name" value="Pepdidase_M14_N"/>
    <property type="match status" value="1"/>
</dbReference>
<organism evidence="22 23">
    <name type="scientific">Ailuropoda melanoleuca</name>
    <name type="common">Giant panda</name>
    <dbReference type="NCBI Taxonomy" id="9646"/>
    <lineage>
        <taxon>Eukaryota</taxon>
        <taxon>Metazoa</taxon>
        <taxon>Chordata</taxon>
        <taxon>Craniata</taxon>
        <taxon>Vertebrata</taxon>
        <taxon>Euteleostomi</taxon>
        <taxon>Mammalia</taxon>
        <taxon>Eutheria</taxon>
        <taxon>Laurasiatheria</taxon>
        <taxon>Carnivora</taxon>
        <taxon>Caniformia</taxon>
        <taxon>Ursidae</taxon>
        <taxon>Ailuropoda</taxon>
    </lineage>
</organism>
<accession>G1LMG4</accession>
<dbReference type="RefSeq" id="XP_011226302.1">
    <property type="nucleotide sequence ID" value="XM_011228000.3"/>
</dbReference>
<keyword evidence="7" id="KW-0121">Carboxypeptidase</keyword>
<evidence type="ECO:0000256" key="10">
    <source>
        <dbReference type="ARBA" id="ARBA00022801"/>
    </source>
</evidence>
<evidence type="ECO:0000256" key="15">
    <source>
        <dbReference type="ARBA" id="ARBA00029302"/>
    </source>
</evidence>
<evidence type="ECO:0000256" key="18">
    <source>
        <dbReference type="ARBA" id="ARBA00043107"/>
    </source>
</evidence>
<dbReference type="GO" id="GO:0006508">
    <property type="term" value="P:proteolysis"/>
    <property type="evidence" value="ECO:0007669"/>
    <property type="project" value="UniProtKB-KW"/>
</dbReference>
<evidence type="ECO:0000256" key="12">
    <source>
        <dbReference type="ARBA" id="ARBA00023049"/>
    </source>
</evidence>
<evidence type="ECO:0000256" key="19">
    <source>
        <dbReference type="PROSITE-ProRule" id="PRU01379"/>
    </source>
</evidence>
<keyword evidence="12" id="KW-0482">Metalloprotease</keyword>
<evidence type="ECO:0000256" key="16">
    <source>
        <dbReference type="ARBA" id="ARBA00041046"/>
    </source>
</evidence>
<dbReference type="SUPFAM" id="SSF53187">
    <property type="entry name" value="Zn-dependent exopeptidases"/>
    <property type="match status" value="1"/>
</dbReference>
<feature type="compositionally biased region" description="Basic and acidic residues" evidence="20">
    <location>
        <begin position="752"/>
        <end position="768"/>
    </location>
</feature>
<dbReference type="PANTHER" id="PTHR12756:SF41">
    <property type="entry name" value="CYTOSOLIC CARBOXYPEPTIDASE 2"/>
    <property type="match status" value="1"/>
</dbReference>
<feature type="compositionally biased region" description="Basic and acidic residues" evidence="20">
    <location>
        <begin position="703"/>
        <end position="712"/>
    </location>
</feature>
<dbReference type="CDD" id="cd06907">
    <property type="entry name" value="M14_AGBL2-3_like"/>
    <property type="match status" value="1"/>
</dbReference>
<dbReference type="InterPro" id="IPR040626">
    <property type="entry name" value="Pepdidase_M14_N"/>
</dbReference>
<dbReference type="GO" id="GO:0005814">
    <property type="term" value="C:centriole"/>
    <property type="evidence" value="ECO:0007669"/>
    <property type="project" value="UniProtKB-SubCell"/>
</dbReference>
<keyword evidence="23" id="KW-1185">Reference proteome</keyword>
<keyword evidence="14" id="KW-0966">Cell projection</keyword>
<evidence type="ECO:0000256" key="1">
    <source>
        <dbReference type="ARBA" id="ARBA00001947"/>
    </source>
</evidence>
<dbReference type="AlphaFoldDB" id="G1LMG4"/>
<dbReference type="Proteomes" id="UP000008912">
    <property type="component" value="Unassembled WGS sequence"/>
</dbReference>
<dbReference type="GO" id="GO:0004181">
    <property type="term" value="F:metallocarboxypeptidase activity"/>
    <property type="evidence" value="ECO:0007669"/>
    <property type="project" value="InterPro"/>
</dbReference>
<evidence type="ECO:0000313" key="23">
    <source>
        <dbReference type="Proteomes" id="UP000008912"/>
    </source>
</evidence>
<evidence type="ECO:0000256" key="13">
    <source>
        <dbReference type="ARBA" id="ARBA00023212"/>
    </source>
</evidence>
<dbReference type="KEGG" id="aml:100480499"/>
<evidence type="ECO:0000256" key="3">
    <source>
        <dbReference type="ARBA" id="ARBA00004120"/>
    </source>
</evidence>
<evidence type="ECO:0000256" key="11">
    <source>
        <dbReference type="ARBA" id="ARBA00022833"/>
    </source>
</evidence>
<keyword evidence="6" id="KW-0963">Cytoplasm</keyword>
<keyword evidence="10" id="KW-0378">Hydrolase</keyword>
<sequence length="845" mass="98057">MFPALETELKQETLPDPYEDFMFHHLQYYGYFKAQKGSLPNSAMHQHVWKNNPRYLLSGSSGEREDVLPDPLQKEKLLYSLMLSSPLLKSRQLLHDEFGEVNPCLREPRDLFSFFSSRGPLQPPRWPIECEVIKENLHHIEWVPPQPEYFYQPTGNEKLPEIVGEEKGTVVYQLDSVPTEGSYFTNSRVGGKRGIIRELAVALQGPEDNTLLFESRFESGNLQKAVRVDTYEYELTLRTDLYTNKHTQWFYFRVQNTRKDATYRFTIVNLLKPKSLYTTGMKPLMYSQLDANTHNIGWRREGNEIRYYKNNMRDGQQPFYCLTWTIQFPHDQDTCFFAHFYPYTYTDLQCYLLSVANSPVQSQFCKLRTLCRSLAGNTVYLLTITNPSRTPQEAAAKKAVVLSARVHPGESNGSWIMKGFLDFILSSSPDAHLLRDIFVFKVVPMLNPDGVIVGNYRCSLAGRDLNRHYKTILKESFPCIWYTRNMIKRLLEEREVLLYCDFHGHSRKNNIFLYGCNSNDRTYWLHERVFPLMLSKNAPDKFSFHSCNFKVQKCKEGTGRVVMWRMGILNSYTMESTFGGSTLGNKRDTHFTTEDLKSLGYHVCDTLLDFCDPDRTKFMQCLAELKELLQEEIHKKFNELGQDMDLEGSWSDISLSDIESSTSGSDSSLSDGLPVHLLNIAHEVTQKKMYKKKKKKPLQTRKQRNEQYQKNNLMRELKLTDDVLERAGFASTLQKQPTFFRNSENASSSTMRNEKPRLNELHGRDKGTSLDPPKMTSLILTKSRERMQTEKPGFTASCSPKRSTNPSQEPVPDMKLNWSRNRYPATKRGRATMTLYPSLHIYTYP</sequence>
<dbReference type="InterPro" id="IPR000834">
    <property type="entry name" value="Peptidase_M14"/>
</dbReference>
<comment type="catalytic activity">
    <reaction evidence="15">
        <text>(L-glutamyl)(n+1)-gamma-L-glutamyl-L-glutamyl-[protein] + H2O = (L-glutamyl)(n)-gamma-L-glutamyl-L-glutamyl-[protein] + L-glutamate</text>
        <dbReference type="Rhea" id="RHEA:60004"/>
        <dbReference type="Rhea" id="RHEA-COMP:15519"/>
        <dbReference type="Rhea" id="RHEA-COMP:15675"/>
        <dbReference type="ChEBI" id="CHEBI:15377"/>
        <dbReference type="ChEBI" id="CHEBI:29985"/>
        <dbReference type="ChEBI" id="CHEBI:143623"/>
    </reaction>
    <physiologicalReaction direction="left-to-right" evidence="15">
        <dbReference type="Rhea" id="RHEA:60005"/>
    </physiologicalReaction>
</comment>
<evidence type="ECO:0000256" key="6">
    <source>
        <dbReference type="ARBA" id="ARBA00022490"/>
    </source>
</evidence>
<dbReference type="PROSITE" id="PS52035">
    <property type="entry name" value="PEPTIDASE_M14"/>
    <property type="match status" value="1"/>
</dbReference>
<evidence type="ECO:0000256" key="2">
    <source>
        <dbReference type="ARBA" id="ARBA00004114"/>
    </source>
</evidence>
<feature type="domain" description="Peptidase M14" evidence="21">
    <location>
        <begin position="341"/>
        <end position="611"/>
    </location>
</feature>
<dbReference type="GO" id="GO:0008270">
    <property type="term" value="F:zinc ion binding"/>
    <property type="evidence" value="ECO:0007669"/>
    <property type="project" value="InterPro"/>
</dbReference>
<reference evidence="22" key="3">
    <citation type="submission" date="2025-09" db="UniProtKB">
        <authorList>
            <consortium name="Ensembl"/>
        </authorList>
    </citation>
    <scope>IDENTIFICATION</scope>
</reference>
<reference evidence="22" key="2">
    <citation type="submission" date="2025-08" db="UniProtKB">
        <authorList>
            <consortium name="Ensembl"/>
        </authorList>
    </citation>
    <scope>IDENTIFICATION</scope>
</reference>
<evidence type="ECO:0000256" key="14">
    <source>
        <dbReference type="ARBA" id="ARBA00023273"/>
    </source>
</evidence>
<dbReference type="STRING" id="9646.ENSAMEP00000008195"/>
<dbReference type="CTD" id="79841"/>
<feature type="active site" description="Proton donor/acceptor" evidence="19">
    <location>
        <position position="575"/>
    </location>
</feature>
<dbReference type="Gene3D" id="2.60.40.3120">
    <property type="match status" value="1"/>
</dbReference>
<dbReference type="FunFam" id="2.60.40.3120:FF:000001">
    <property type="entry name" value="cytosolic carboxypeptidase 1 isoform X1"/>
    <property type="match status" value="1"/>
</dbReference>
<evidence type="ECO:0000313" key="22">
    <source>
        <dbReference type="Ensembl" id="ENSAMEP00000008195.2"/>
    </source>
</evidence>
<evidence type="ECO:0000256" key="7">
    <source>
        <dbReference type="ARBA" id="ARBA00022645"/>
    </source>
</evidence>
<comment type="cofactor">
    <cofactor evidence="1">
        <name>Zn(2+)</name>
        <dbReference type="ChEBI" id="CHEBI:29105"/>
    </cofactor>
</comment>
<dbReference type="GO" id="GO:0005829">
    <property type="term" value="C:cytosol"/>
    <property type="evidence" value="ECO:0007669"/>
    <property type="project" value="UniProtKB-SubCell"/>
</dbReference>
<dbReference type="Ensembl" id="ENSAMET00000008536.2">
    <property type="protein sequence ID" value="ENSAMEP00000008195.2"/>
    <property type="gene ID" value="ENSAMEG00000007763.2"/>
</dbReference>
<evidence type="ECO:0000256" key="17">
    <source>
        <dbReference type="ARBA" id="ARBA00043071"/>
    </source>
</evidence>
<feature type="compositionally biased region" description="Polar residues" evidence="20">
    <location>
        <begin position="796"/>
        <end position="808"/>
    </location>
</feature>
<dbReference type="Gene3D" id="3.40.630.10">
    <property type="entry name" value="Zn peptidases"/>
    <property type="match status" value="1"/>
</dbReference>
<dbReference type="OrthoDB" id="10253041at2759"/>
<gene>
    <name evidence="22" type="primary">AGBL2</name>
</gene>
<feature type="compositionally biased region" description="Basic residues" evidence="20">
    <location>
        <begin position="688"/>
        <end position="702"/>
    </location>
</feature>
<dbReference type="InterPro" id="IPR050821">
    <property type="entry name" value="Cytosolic_carboxypeptidase"/>
</dbReference>
<protein>
    <recommendedName>
        <fullName evidence="16">Cytosolic carboxypeptidase 2</fullName>
    </recommendedName>
    <alternativeName>
        <fullName evidence="18">ATP/GTP-binding protein-like 2</fullName>
    </alternativeName>
    <alternativeName>
        <fullName evidence="17">Protein deglutamylase CCP2</fullName>
    </alternativeName>
</protein>
<dbReference type="Pfam" id="PF00246">
    <property type="entry name" value="Peptidase_M14"/>
    <property type="match status" value="1"/>
</dbReference>
<dbReference type="FunFam" id="3.40.630.10:FF:000011">
    <property type="entry name" value="cytosolic carboxypeptidase 2 isoform X1"/>
    <property type="match status" value="1"/>
</dbReference>
<dbReference type="GeneID" id="100480499"/>
<comment type="subcellular location">
    <subcellularLocation>
        <location evidence="3">Cytoplasm</location>
        <location evidence="3">Cytoskeleton</location>
        <location evidence="3">Cilium basal body</location>
    </subcellularLocation>
    <subcellularLocation>
        <location evidence="2">Cytoplasm</location>
        <location evidence="2">Cytoskeleton</location>
        <location evidence="2">Microtubule organizing center</location>
        <location evidence="2">Centrosome</location>
        <location evidence="2">Centriole</location>
    </subcellularLocation>
    <subcellularLocation>
        <location evidence="4">Cytoplasm</location>
        <location evidence="4">Cytosol</location>
    </subcellularLocation>
</comment>
<keyword evidence="13" id="KW-0206">Cytoskeleton</keyword>
<feature type="region of interest" description="Disordered" evidence="20">
    <location>
        <begin position="686"/>
        <end position="712"/>
    </location>
</feature>
<reference evidence="22 23" key="1">
    <citation type="journal article" date="2010" name="Nature">
        <title>The sequence and de novo assembly of the giant panda genome.</title>
        <authorList>
            <person name="Li R."/>
            <person name="Fan W."/>
            <person name="Tian G."/>
            <person name="Zhu H."/>
            <person name="He L."/>
            <person name="Cai J."/>
            <person name="Huang Q."/>
            <person name="Cai Q."/>
            <person name="Li B."/>
            <person name="Bai Y."/>
            <person name="Zhang Z."/>
            <person name="Zhang Y."/>
            <person name="Wang W."/>
            <person name="Li J."/>
            <person name="Wei F."/>
            <person name="Li H."/>
            <person name="Jian M."/>
            <person name="Li J."/>
            <person name="Zhang Z."/>
            <person name="Nielsen R."/>
            <person name="Li D."/>
            <person name="Gu W."/>
            <person name="Yang Z."/>
            <person name="Xuan Z."/>
            <person name="Ryder O.A."/>
            <person name="Leung F.C."/>
            <person name="Zhou Y."/>
            <person name="Cao J."/>
            <person name="Sun X."/>
            <person name="Fu Y."/>
            <person name="Fang X."/>
            <person name="Guo X."/>
            <person name="Wang B."/>
            <person name="Hou R."/>
            <person name="Shen F."/>
            <person name="Mu B."/>
            <person name="Ni P."/>
            <person name="Lin R."/>
            <person name="Qian W."/>
            <person name="Wang G."/>
            <person name="Yu C."/>
            <person name="Nie W."/>
            <person name="Wang J."/>
            <person name="Wu Z."/>
            <person name="Liang H."/>
            <person name="Min J."/>
            <person name="Wu Q."/>
            <person name="Cheng S."/>
            <person name="Ruan J."/>
            <person name="Wang M."/>
            <person name="Shi Z."/>
            <person name="Wen M."/>
            <person name="Liu B."/>
            <person name="Ren X."/>
            <person name="Zheng H."/>
            <person name="Dong D."/>
            <person name="Cook K."/>
            <person name="Shan G."/>
            <person name="Zhang H."/>
            <person name="Kosiol C."/>
            <person name="Xie X."/>
            <person name="Lu Z."/>
            <person name="Zheng H."/>
            <person name="Li Y."/>
            <person name="Steiner C.C."/>
            <person name="Lam T.T."/>
            <person name="Lin S."/>
            <person name="Zhang Q."/>
            <person name="Li G."/>
            <person name="Tian J."/>
            <person name="Gong T."/>
            <person name="Liu H."/>
            <person name="Zhang D."/>
            <person name="Fang L."/>
            <person name="Ye C."/>
            <person name="Zhang J."/>
            <person name="Hu W."/>
            <person name="Xu A."/>
            <person name="Ren Y."/>
            <person name="Zhang G."/>
            <person name="Bruford M.W."/>
            <person name="Li Q."/>
            <person name="Ma L."/>
            <person name="Guo Y."/>
            <person name="An N."/>
            <person name="Hu Y."/>
            <person name="Zheng Y."/>
            <person name="Shi Y."/>
            <person name="Li Z."/>
            <person name="Liu Q."/>
            <person name="Chen Y."/>
            <person name="Zhao J."/>
            <person name="Qu N."/>
            <person name="Zhao S."/>
            <person name="Tian F."/>
            <person name="Wang X."/>
            <person name="Wang H."/>
            <person name="Xu L."/>
            <person name="Liu X."/>
            <person name="Vinar T."/>
            <person name="Wang Y."/>
            <person name="Lam T.W."/>
            <person name="Yiu S.M."/>
            <person name="Liu S."/>
            <person name="Zhang H."/>
            <person name="Li D."/>
            <person name="Huang Y."/>
            <person name="Wang X."/>
            <person name="Yang G."/>
            <person name="Jiang Z."/>
            <person name="Wang J."/>
            <person name="Qin N."/>
            <person name="Li L."/>
            <person name="Li J."/>
            <person name="Bolund L."/>
            <person name="Kristiansen K."/>
            <person name="Wong G.K."/>
            <person name="Olson M."/>
            <person name="Zhang X."/>
            <person name="Li S."/>
            <person name="Yang H."/>
            <person name="Wang J."/>
            <person name="Wang J."/>
        </authorList>
    </citation>
    <scope>NUCLEOTIDE SEQUENCE [LARGE SCALE GENOMIC DNA]</scope>
</reference>
<dbReference type="eggNOG" id="KOG3641">
    <property type="taxonomic scope" value="Eukaryota"/>
</dbReference>
<dbReference type="GeneTree" id="ENSGT00940000160201"/>
<keyword evidence="9" id="KW-0479">Metal-binding</keyword>
<comment type="similarity">
    <text evidence="5 19">Belongs to the peptidase M14 family.</text>
</comment>
<keyword evidence="11" id="KW-0862">Zinc</keyword>
<evidence type="ECO:0000256" key="8">
    <source>
        <dbReference type="ARBA" id="ARBA00022670"/>
    </source>
</evidence>
<proteinExistence type="inferred from homology"/>
<evidence type="ECO:0000256" key="20">
    <source>
        <dbReference type="SAM" id="MobiDB-lite"/>
    </source>
</evidence>
<feature type="compositionally biased region" description="Polar residues" evidence="20">
    <location>
        <begin position="739"/>
        <end position="751"/>
    </location>
</feature>
<evidence type="ECO:0000259" key="21">
    <source>
        <dbReference type="PROSITE" id="PS52035"/>
    </source>
</evidence>
<evidence type="ECO:0000256" key="5">
    <source>
        <dbReference type="ARBA" id="ARBA00005988"/>
    </source>
</evidence>
<feature type="region of interest" description="Disordered" evidence="20">
    <location>
        <begin position="739"/>
        <end position="816"/>
    </location>
</feature>
<evidence type="ECO:0000256" key="4">
    <source>
        <dbReference type="ARBA" id="ARBA00004514"/>
    </source>
</evidence>
<name>G1LMG4_AILME</name>